<protein>
    <submittedName>
        <fullName evidence="1">Uncharacterized protein</fullName>
    </submittedName>
</protein>
<reference evidence="1 2" key="1">
    <citation type="submission" date="2023-07" db="EMBL/GenBank/DDBJ databases">
        <title>Sequencing the genomes of 1000 actinobacteria strains.</title>
        <authorList>
            <person name="Klenk H.-P."/>
        </authorList>
    </citation>
    <scope>NUCLEOTIDE SEQUENCE [LARGE SCALE GENOMIC DNA]</scope>
    <source>
        <strain evidence="1 2">DSM 44709</strain>
    </source>
</reference>
<organism evidence="1 2">
    <name type="scientific">Catenuloplanes indicus</name>
    <dbReference type="NCBI Taxonomy" id="137267"/>
    <lineage>
        <taxon>Bacteria</taxon>
        <taxon>Bacillati</taxon>
        <taxon>Actinomycetota</taxon>
        <taxon>Actinomycetes</taxon>
        <taxon>Micromonosporales</taxon>
        <taxon>Micromonosporaceae</taxon>
        <taxon>Catenuloplanes</taxon>
    </lineage>
</organism>
<proteinExistence type="predicted"/>
<evidence type="ECO:0000313" key="1">
    <source>
        <dbReference type="EMBL" id="MDQ0364188.1"/>
    </source>
</evidence>
<dbReference type="EMBL" id="JAUSUZ010000001">
    <property type="protein sequence ID" value="MDQ0364188.1"/>
    <property type="molecule type" value="Genomic_DNA"/>
</dbReference>
<sequence>MRLFGLGKRKVQHDPGQQAQILAQVRQGFGAHVQGRFPDQAAAVGPFLQGDDGLMAAATIMREFADTANDALAAQCADIYRRSGHRLIVDRRNYRPLWKEAGHAMQWPLFALAGGLHPYIHVQAAATVIGRNAHRFVDVADSYATLTHLFESLDLLICGWEFGRVRVDADSAMLADRLIQTATDIRNAMPQEPPLPKPVRELMRRNNTIDVLLPTGQQIVGQFNPGKTMREKLLA</sequence>
<name>A0AAE4AXL9_9ACTN</name>
<gene>
    <name evidence="1" type="ORF">J2S42_000857</name>
</gene>
<comment type="caution">
    <text evidence="1">The sequence shown here is derived from an EMBL/GenBank/DDBJ whole genome shotgun (WGS) entry which is preliminary data.</text>
</comment>
<keyword evidence="2" id="KW-1185">Reference proteome</keyword>
<dbReference type="RefSeq" id="WP_307235394.1">
    <property type="nucleotide sequence ID" value="NZ_JAUSUZ010000001.1"/>
</dbReference>
<evidence type="ECO:0000313" key="2">
    <source>
        <dbReference type="Proteomes" id="UP001240236"/>
    </source>
</evidence>
<accession>A0AAE4AXL9</accession>
<dbReference type="AlphaFoldDB" id="A0AAE4AXL9"/>
<dbReference type="Proteomes" id="UP001240236">
    <property type="component" value="Unassembled WGS sequence"/>
</dbReference>